<feature type="transmembrane region" description="Helical" evidence="18">
    <location>
        <begin position="808"/>
        <end position="824"/>
    </location>
</feature>
<dbReference type="Pfam" id="PF00690">
    <property type="entry name" value="Cation_ATPase_N"/>
    <property type="match status" value="1"/>
</dbReference>
<dbReference type="SFLD" id="SFLDS00003">
    <property type="entry name" value="Haloacid_Dehalogenase"/>
    <property type="match status" value="1"/>
</dbReference>
<dbReference type="InterPro" id="IPR006415">
    <property type="entry name" value="P-type_ATPase_IIIB"/>
</dbReference>
<evidence type="ECO:0000256" key="15">
    <source>
        <dbReference type="ARBA" id="ARBA00023136"/>
    </source>
</evidence>
<keyword evidence="14 18" id="KW-1133">Transmembrane helix</keyword>
<evidence type="ECO:0000256" key="6">
    <source>
        <dbReference type="ARBA" id="ARBA00022475"/>
    </source>
</evidence>
<dbReference type="Gene3D" id="3.40.1110.10">
    <property type="entry name" value="Calcium-transporting ATPase, cytoplasmic domain N"/>
    <property type="match status" value="1"/>
</dbReference>
<protein>
    <recommendedName>
        <fullName evidence="5">Magnesium-transporting ATPase, P-type 1</fullName>
        <ecNumber evidence="4">7.2.2.14</ecNumber>
    </recommendedName>
    <alternativeName>
        <fullName evidence="16">Mg(2+) transport ATPase, P-type 1</fullName>
    </alternativeName>
</protein>
<dbReference type="InterPro" id="IPR023298">
    <property type="entry name" value="ATPase_P-typ_TM_dom_sf"/>
</dbReference>
<dbReference type="InterPro" id="IPR004014">
    <property type="entry name" value="ATPase_P-typ_cation-transptr_N"/>
</dbReference>
<comment type="subcellular location">
    <subcellularLocation>
        <location evidence="2">Cell inner membrane</location>
        <topology evidence="2">Multi-pass membrane protein</topology>
    </subcellularLocation>
</comment>
<evidence type="ECO:0000256" key="8">
    <source>
        <dbReference type="ARBA" id="ARBA00022553"/>
    </source>
</evidence>
<dbReference type="PANTHER" id="PTHR42861">
    <property type="entry name" value="CALCIUM-TRANSPORTING ATPASE"/>
    <property type="match status" value="1"/>
</dbReference>
<evidence type="ECO:0000256" key="16">
    <source>
        <dbReference type="ARBA" id="ARBA00029806"/>
    </source>
</evidence>
<gene>
    <name evidence="20" type="ordered locus">LGAS_0962</name>
</gene>
<evidence type="ECO:0000313" key="21">
    <source>
        <dbReference type="Proteomes" id="UP000000664"/>
    </source>
</evidence>
<dbReference type="GO" id="GO:0005886">
    <property type="term" value="C:plasma membrane"/>
    <property type="evidence" value="ECO:0007669"/>
    <property type="project" value="UniProtKB-SubCell"/>
</dbReference>
<dbReference type="InterPro" id="IPR001757">
    <property type="entry name" value="P_typ_ATPase"/>
</dbReference>
<dbReference type="Proteomes" id="UP000000664">
    <property type="component" value="Chromosome"/>
</dbReference>
<dbReference type="KEGG" id="lga:LGAS_0962"/>
<proteinExistence type="inferred from homology"/>
<dbReference type="InterPro" id="IPR023299">
    <property type="entry name" value="ATPase_P-typ_cyto_dom_N"/>
</dbReference>
<accession>A0A805ZXN9</accession>
<dbReference type="SUPFAM" id="SSF81665">
    <property type="entry name" value="Calcium ATPase, transmembrane domain M"/>
    <property type="match status" value="1"/>
</dbReference>
<dbReference type="SMART" id="SM00831">
    <property type="entry name" value="Cation_ATPase_N"/>
    <property type="match status" value="1"/>
</dbReference>
<dbReference type="Pfam" id="PF00122">
    <property type="entry name" value="E1-E2_ATPase"/>
    <property type="match status" value="1"/>
</dbReference>
<keyword evidence="8" id="KW-0597">Phosphoprotein</keyword>
<keyword evidence="7" id="KW-0997">Cell inner membrane</keyword>
<evidence type="ECO:0000256" key="17">
    <source>
        <dbReference type="ARBA" id="ARBA00047295"/>
    </source>
</evidence>
<evidence type="ECO:0000259" key="19">
    <source>
        <dbReference type="SMART" id="SM00831"/>
    </source>
</evidence>
<dbReference type="EC" id="7.2.2.14" evidence="4"/>
<dbReference type="Pfam" id="PF00689">
    <property type="entry name" value="Cation_ATPase_C"/>
    <property type="match status" value="1"/>
</dbReference>
<dbReference type="SUPFAM" id="SSF81653">
    <property type="entry name" value="Calcium ATPase, transduction domain A"/>
    <property type="match status" value="1"/>
</dbReference>
<feature type="transmembrane region" description="Helical" evidence="18">
    <location>
        <begin position="878"/>
        <end position="900"/>
    </location>
</feature>
<dbReference type="Gene3D" id="1.20.1110.10">
    <property type="entry name" value="Calcium-transporting ATPase, transmembrane domain"/>
    <property type="match status" value="1"/>
</dbReference>
<reference evidence="20 21" key="1">
    <citation type="journal article" date="2006" name="Proc. Natl. Acad. Sci. U.S.A.">
        <title>Comparative genomics of the lactic acid bacteria.</title>
        <authorList>
            <person name="Makarova K."/>
            <person name="Slesarev A."/>
            <person name="Wolf Y."/>
            <person name="Sorokin A."/>
            <person name="Mirkin B."/>
            <person name="Koonin E."/>
            <person name="Pavlov A."/>
            <person name="Pavlova N."/>
            <person name="Karamychev V."/>
            <person name="Polouchine N."/>
            <person name="Shakhova V."/>
            <person name="Grigoriev I."/>
            <person name="Lou Y."/>
            <person name="Rohksar D."/>
            <person name="Lucas S."/>
            <person name="Huang K."/>
            <person name="Goodstein D.M."/>
            <person name="Hawkins T."/>
            <person name="Plengvidhya V."/>
            <person name="Welker D."/>
            <person name="Hughes J."/>
            <person name="Goh Y."/>
            <person name="Benson A."/>
            <person name="Baldwin K."/>
            <person name="Lee J.H."/>
            <person name="Diaz-Muniz I."/>
            <person name="Dosti B."/>
            <person name="Smeianov V."/>
            <person name="Wechter W."/>
            <person name="Barabote R."/>
            <person name="Lorca G."/>
            <person name="Altermann E."/>
            <person name="Barrangou R."/>
            <person name="Ganesan B."/>
            <person name="Xie Y."/>
            <person name="Rawsthorne H."/>
            <person name="Tamir D."/>
            <person name="Parker C."/>
            <person name="Breidt F."/>
            <person name="Broadbent J."/>
            <person name="Hutkins R."/>
            <person name="O'Sullivan D."/>
            <person name="Steele J."/>
            <person name="Unlu G."/>
            <person name="Saier M."/>
            <person name="Klaenhammer T."/>
            <person name="Richardson P."/>
            <person name="Kozyavkin S."/>
            <person name="Weimer B."/>
            <person name="Mills D."/>
        </authorList>
    </citation>
    <scope>NUCLEOTIDE SEQUENCE [LARGE SCALE GENOMIC DNA]</scope>
    <source>
        <strain evidence="21">ATCC 33323 / DSM 20243 / BCRC 14619 / CIP 102991 / JCM 1131 / KCTC 3163 / NCIMB 11718 / NCTC 13722 / AM63</strain>
    </source>
</reference>
<evidence type="ECO:0000256" key="3">
    <source>
        <dbReference type="ARBA" id="ARBA00008746"/>
    </source>
</evidence>
<dbReference type="NCBIfam" id="TIGR01494">
    <property type="entry name" value="ATPase_P-type"/>
    <property type="match status" value="2"/>
</dbReference>
<keyword evidence="6" id="KW-1003">Cell membrane</keyword>
<dbReference type="SFLD" id="SFLDF00027">
    <property type="entry name" value="p-type_atpase"/>
    <property type="match status" value="1"/>
</dbReference>
<evidence type="ECO:0000313" key="20">
    <source>
        <dbReference type="EMBL" id="ABJ60347.1"/>
    </source>
</evidence>
<evidence type="ECO:0000256" key="12">
    <source>
        <dbReference type="ARBA" id="ARBA00022842"/>
    </source>
</evidence>
<keyword evidence="12" id="KW-0460">Magnesium</keyword>
<dbReference type="Pfam" id="PF13246">
    <property type="entry name" value="Cation_ATPase"/>
    <property type="match status" value="1"/>
</dbReference>
<feature type="transmembrane region" description="Helical" evidence="18">
    <location>
        <begin position="289"/>
        <end position="307"/>
    </location>
</feature>
<organism evidence="20 21">
    <name type="scientific">Lactobacillus gasseri (strain ATCC 33323 / DSM 20243 / BCRC 14619 / CIP 102991 / JCM 1131 / KCTC 3163 / NCIMB 11718 / NCTC 13722 / AM63)</name>
    <dbReference type="NCBI Taxonomy" id="324831"/>
    <lineage>
        <taxon>Bacteria</taxon>
        <taxon>Bacillati</taxon>
        <taxon>Bacillota</taxon>
        <taxon>Bacilli</taxon>
        <taxon>Lactobacillales</taxon>
        <taxon>Lactobacillaceae</taxon>
        <taxon>Lactobacillus</taxon>
    </lineage>
</organism>
<dbReference type="CDD" id="cd02077">
    <property type="entry name" value="P-type_ATPase_Mg"/>
    <property type="match status" value="1"/>
</dbReference>
<evidence type="ECO:0000256" key="1">
    <source>
        <dbReference type="ARBA" id="ARBA00003954"/>
    </source>
</evidence>
<feature type="transmembrane region" description="Helical" evidence="18">
    <location>
        <begin position="767"/>
        <end position="788"/>
    </location>
</feature>
<dbReference type="Gene3D" id="2.70.150.10">
    <property type="entry name" value="Calcium-transporting ATPase, cytoplasmic transduction domain A"/>
    <property type="match status" value="1"/>
</dbReference>
<dbReference type="NCBIfam" id="TIGR01524">
    <property type="entry name" value="ATPase-IIIB_Mg"/>
    <property type="match status" value="1"/>
</dbReference>
<evidence type="ECO:0000256" key="5">
    <source>
        <dbReference type="ARBA" id="ARBA00013555"/>
    </source>
</evidence>
<sequence>MQFLRWSFCLFADFLEGEITMLKFNSKDRVVTNATLAKQIARQEKNEVLKQLHTTINGLNPVQAKQRLGQDGLNEVSNKEHHPKLHFLIDAFMTPFTGVLLFLAGLSFLTNYVFVPADQKDLSTVIIMIMMVLISGITSFIQNVKTSDAVDSLLNMVSVTTNVKRAGEDKELPTKDVVVGDIINLAAGDLVPADMYLLKSKDLFCSASSLNGESSPVEKMADQKPKESDNYLDYPNILYEGTNIVSGSGMGVVFATGDKTVFGNLARTLAQNKNKETTFDIGIKNVSKILLIMTAVIAPLVFLINGLTKGDWLNALIFAIATAVGLTPEMLPVIVTSNLVKGSIEMAKHETIVKRMNSIQNFGSADILCTDKTGTLTQDKVVLERHYNLNLEEKSKVLELSYLNSYYQTGMKDLIDKAVIDAAQGELDTKKINQNYQKIDEIPFDFKRRRMSVVVMNQQHEHILVTKGAAEEMLACSNRVEIDGSISPLDEDQRQKILTEIDEMNQDGLRVVLLGYKENPAPVGEFSIDDENELILVGFLAFLDPPKDSAKAALTALKEDGIAVKILTGDNEAVTRNVGKQVGLNIDRVYQGKDLENKTDAELKQMVQACNVFVKLSPQQKAQIIDLLRQDGHTVAYMGDGINDAPAMKAADVAISVDTAVDIAKKSADIILLHKDLMILEKGVQIGRQVFGNTMKYIKITLSSNFGNILSILVASSFLPFLPMLPIQLLILDLMYGTSCLSIPFDTMNKHYLSEPRKWSTKKLPKFMFYFGPTSSIFDIITFALLFFVVCPQVIGTSYVAAGATQKLIFSAIFCTGWFIESLWTQEMVIHALRDPKLPFIKQHATAIVTWATIGMAVVGTVLPFITPIAKAIKFGPIPMYFLAIVFLLLILYIALTTLVKKWYLNSEKYLI</sequence>
<dbReference type="Gene3D" id="3.40.50.1000">
    <property type="entry name" value="HAD superfamily/HAD-like"/>
    <property type="match status" value="1"/>
</dbReference>
<dbReference type="InterPro" id="IPR059000">
    <property type="entry name" value="ATPase_P-type_domA"/>
</dbReference>
<dbReference type="EMBL" id="CP000413">
    <property type="protein sequence ID" value="ABJ60347.1"/>
    <property type="molecule type" value="Genomic_DNA"/>
</dbReference>
<evidence type="ECO:0000256" key="14">
    <source>
        <dbReference type="ARBA" id="ARBA00022989"/>
    </source>
</evidence>
<comment type="similarity">
    <text evidence="3">Belongs to the cation transport ATPase (P-type) (TC 3.A.3) family. Type IIIB subfamily.</text>
</comment>
<evidence type="ECO:0000256" key="4">
    <source>
        <dbReference type="ARBA" id="ARBA00012786"/>
    </source>
</evidence>
<dbReference type="NCBIfam" id="NF011702">
    <property type="entry name" value="PRK15122.1"/>
    <property type="match status" value="1"/>
</dbReference>
<keyword evidence="9 18" id="KW-0812">Transmembrane</keyword>
<dbReference type="InterPro" id="IPR018303">
    <property type="entry name" value="ATPase_P-typ_P_site"/>
</dbReference>
<dbReference type="InterPro" id="IPR023214">
    <property type="entry name" value="HAD_sf"/>
</dbReference>
<feature type="transmembrane region" description="Helical" evidence="18">
    <location>
        <begin position="697"/>
        <end position="719"/>
    </location>
</feature>
<dbReference type="InterPro" id="IPR008250">
    <property type="entry name" value="ATPase_P-typ_transduc_dom_A_sf"/>
</dbReference>
<dbReference type="PRINTS" id="PR01836">
    <property type="entry name" value="MGATPASE"/>
</dbReference>
<dbReference type="AlphaFoldDB" id="A0A805ZXN9"/>
<dbReference type="SUPFAM" id="SSF56784">
    <property type="entry name" value="HAD-like"/>
    <property type="match status" value="1"/>
</dbReference>
<name>A0A805ZXN9_LACGA</name>
<dbReference type="InterPro" id="IPR036412">
    <property type="entry name" value="HAD-like_sf"/>
</dbReference>
<evidence type="ECO:0000256" key="18">
    <source>
        <dbReference type="SAM" id="Phobius"/>
    </source>
</evidence>
<evidence type="ECO:0000256" key="10">
    <source>
        <dbReference type="ARBA" id="ARBA00022741"/>
    </source>
</evidence>
<keyword evidence="11" id="KW-0067">ATP-binding</keyword>
<feature type="transmembrane region" description="Helical" evidence="18">
    <location>
        <begin position="122"/>
        <end position="141"/>
    </location>
</feature>
<keyword evidence="10" id="KW-0547">Nucleotide-binding</keyword>
<feature type="transmembrane region" description="Helical" evidence="18">
    <location>
        <begin position="845"/>
        <end position="866"/>
    </location>
</feature>
<evidence type="ECO:0000256" key="2">
    <source>
        <dbReference type="ARBA" id="ARBA00004429"/>
    </source>
</evidence>
<dbReference type="GO" id="GO:0016887">
    <property type="term" value="F:ATP hydrolysis activity"/>
    <property type="evidence" value="ECO:0007669"/>
    <property type="project" value="InterPro"/>
</dbReference>
<feature type="transmembrane region" description="Helical" evidence="18">
    <location>
        <begin position="313"/>
        <end position="340"/>
    </location>
</feature>
<evidence type="ECO:0000256" key="7">
    <source>
        <dbReference type="ARBA" id="ARBA00022519"/>
    </source>
</evidence>
<dbReference type="InterPro" id="IPR006068">
    <property type="entry name" value="ATPase_P-typ_cation-transptr_C"/>
</dbReference>
<feature type="domain" description="Cation-transporting P-type ATPase N-terminal" evidence="19">
    <location>
        <begin position="39"/>
        <end position="112"/>
    </location>
</feature>
<evidence type="ECO:0000256" key="13">
    <source>
        <dbReference type="ARBA" id="ARBA00022967"/>
    </source>
</evidence>
<dbReference type="GO" id="GO:0015444">
    <property type="term" value="F:P-type magnesium transporter activity"/>
    <property type="evidence" value="ECO:0007669"/>
    <property type="project" value="UniProtKB-EC"/>
</dbReference>
<evidence type="ECO:0000256" key="9">
    <source>
        <dbReference type="ARBA" id="ARBA00022692"/>
    </source>
</evidence>
<comment type="function">
    <text evidence="1">Mediates magnesium influx to the cytosol.</text>
</comment>
<dbReference type="SFLD" id="SFLDG00002">
    <property type="entry name" value="C1.7:_P-type_atpase_like"/>
    <property type="match status" value="1"/>
</dbReference>
<comment type="catalytic activity">
    <reaction evidence="17">
        <text>Mg(2+)(out) + ATP + H2O = Mg(2+)(in) + ADP + phosphate + H(+)</text>
        <dbReference type="Rhea" id="RHEA:10260"/>
        <dbReference type="ChEBI" id="CHEBI:15377"/>
        <dbReference type="ChEBI" id="CHEBI:15378"/>
        <dbReference type="ChEBI" id="CHEBI:18420"/>
        <dbReference type="ChEBI" id="CHEBI:30616"/>
        <dbReference type="ChEBI" id="CHEBI:43474"/>
        <dbReference type="ChEBI" id="CHEBI:456216"/>
        <dbReference type="EC" id="7.2.2.14"/>
    </reaction>
</comment>
<keyword evidence="13" id="KW-1278">Translocase</keyword>
<dbReference type="PROSITE" id="PS00154">
    <property type="entry name" value="ATPASE_E1_E2"/>
    <property type="match status" value="1"/>
</dbReference>
<keyword evidence="15 18" id="KW-0472">Membrane</keyword>
<feature type="transmembrane region" description="Helical" evidence="18">
    <location>
        <begin position="87"/>
        <end position="110"/>
    </location>
</feature>
<evidence type="ECO:0000256" key="11">
    <source>
        <dbReference type="ARBA" id="ARBA00022840"/>
    </source>
</evidence>
<dbReference type="GO" id="GO:0005524">
    <property type="term" value="F:ATP binding"/>
    <property type="evidence" value="ECO:0007669"/>
    <property type="project" value="UniProtKB-KW"/>
</dbReference>
<dbReference type="InterPro" id="IPR044492">
    <property type="entry name" value="P_typ_ATPase_HD_dom"/>
</dbReference>